<dbReference type="Proteomes" id="UP000318053">
    <property type="component" value="Unassembled WGS sequence"/>
</dbReference>
<evidence type="ECO:0000313" key="4">
    <source>
        <dbReference type="Proteomes" id="UP000318053"/>
    </source>
</evidence>
<feature type="chain" id="PRO_5022882286" description="Secreted protein" evidence="2">
    <location>
        <begin position="19"/>
        <end position="171"/>
    </location>
</feature>
<feature type="region of interest" description="Disordered" evidence="1">
    <location>
        <begin position="41"/>
        <end position="89"/>
    </location>
</feature>
<name>A0A5C5XWX2_9BACT</name>
<protein>
    <recommendedName>
        <fullName evidence="5">Secreted protein</fullName>
    </recommendedName>
</protein>
<evidence type="ECO:0000256" key="1">
    <source>
        <dbReference type="SAM" id="MobiDB-lite"/>
    </source>
</evidence>
<dbReference type="RefSeq" id="WP_146391258.1">
    <property type="nucleotide sequence ID" value="NZ_SJPK01000004.1"/>
</dbReference>
<comment type="caution">
    <text evidence="3">The sequence shown here is derived from an EMBL/GenBank/DDBJ whole genome shotgun (WGS) entry which is preliminary data.</text>
</comment>
<sequence precursor="true">MIVQFLQRLTLIAFTAHAVLGCCWHHGHVLGEDTCHRHTHSVESGQAQHHPSSPHHHDTQCGSGATRSCQHDVTSTDESSQRGETALASTWRDAPCEHTHGCDEGSCHYVPRQADPLTEDFAAHAIDLVPNTGGLLTWTGNRCRWLHPERTDGLPVDSAPQRCIHLQSWQI</sequence>
<evidence type="ECO:0000256" key="2">
    <source>
        <dbReference type="SAM" id="SignalP"/>
    </source>
</evidence>
<feature type="signal peptide" evidence="2">
    <location>
        <begin position="1"/>
        <end position="18"/>
    </location>
</feature>
<feature type="compositionally biased region" description="Polar residues" evidence="1">
    <location>
        <begin position="60"/>
        <end position="78"/>
    </location>
</feature>
<reference evidence="3 4" key="1">
    <citation type="submission" date="2019-02" db="EMBL/GenBank/DDBJ databases">
        <title>Deep-cultivation of Planctomycetes and their phenomic and genomic characterization uncovers novel biology.</title>
        <authorList>
            <person name="Wiegand S."/>
            <person name="Jogler M."/>
            <person name="Boedeker C."/>
            <person name="Pinto D."/>
            <person name="Vollmers J."/>
            <person name="Rivas-Marin E."/>
            <person name="Kohn T."/>
            <person name="Peeters S.H."/>
            <person name="Heuer A."/>
            <person name="Rast P."/>
            <person name="Oberbeckmann S."/>
            <person name="Bunk B."/>
            <person name="Jeske O."/>
            <person name="Meyerdierks A."/>
            <person name="Storesund J.E."/>
            <person name="Kallscheuer N."/>
            <person name="Luecker S."/>
            <person name="Lage O.M."/>
            <person name="Pohl T."/>
            <person name="Merkel B.J."/>
            <person name="Hornburger P."/>
            <person name="Mueller R.-W."/>
            <person name="Bruemmer F."/>
            <person name="Labrenz M."/>
            <person name="Spormann A.M."/>
            <person name="Op Den Camp H."/>
            <person name="Overmann J."/>
            <person name="Amann R."/>
            <person name="Jetten M.S.M."/>
            <person name="Mascher T."/>
            <person name="Medema M.H."/>
            <person name="Devos D.P."/>
            <person name="Kaster A.-K."/>
            <person name="Ovreas L."/>
            <person name="Rohde M."/>
            <person name="Galperin M.Y."/>
            <person name="Jogler C."/>
        </authorList>
    </citation>
    <scope>NUCLEOTIDE SEQUENCE [LARGE SCALE GENOMIC DNA]</scope>
    <source>
        <strain evidence="3 4">CA85</strain>
    </source>
</reference>
<evidence type="ECO:0008006" key="5">
    <source>
        <dbReference type="Google" id="ProtNLM"/>
    </source>
</evidence>
<accession>A0A5C5XWX2</accession>
<dbReference type="EMBL" id="SJPK01000004">
    <property type="protein sequence ID" value="TWT67374.1"/>
    <property type="molecule type" value="Genomic_DNA"/>
</dbReference>
<keyword evidence="4" id="KW-1185">Reference proteome</keyword>
<gene>
    <name evidence="3" type="ORF">CA85_22240</name>
</gene>
<proteinExistence type="predicted"/>
<dbReference type="AlphaFoldDB" id="A0A5C5XWX2"/>
<keyword evidence="2" id="KW-0732">Signal</keyword>
<evidence type="ECO:0000313" key="3">
    <source>
        <dbReference type="EMBL" id="TWT67374.1"/>
    </source>
</evidence>
<organism evidence="3 4">
    <name type="scientific">Allorhodopirellula solitaria</name>
    <dbReference type="NCBI Taxonomy" id="2527987"/>
    <lineage>
        <taxon>Bacteria</taxon>
        <taxon>Pseudomonadati</taxon>
        <taxon>Planctomycetota</taxon>
        <taxon>Planctomycetia</taxon>
        <taxon>Pirellulales</taxon>
        <taxon>Pirellulaceae</taxon>
        <taxon>Allorhodopirellula</taxon>
    </lineage>
</organism>
<dbReference type="OrthoDB" id="273080at2"/>